<evidence type="ECO:0000313" key="1">
    <source>
        <dbReference type="EMBL" id="PTK31892.1"/>
    </source>
</evidence>
<dbReference type="EMBL" id="PZHX01000003">
    <property type="protein sequence ID" value="PTK31892.1"/>
    <property type="molecule type" value="Genomic_DNA"/>
</dbReference>
<organism evidence="1 2">
    <name type="scientific">Staphylococcus hominis</name>
    <dbReference type="NCBI Taxonomy" id="1290"/>
    <lineage>
        <taxon>Bacteria</taxon>
        <taxon>Bacillati</taxon>
        <taxon>Bacillota</taxon>
        <taxon>Bacilli</taxon>
        <taxon>Bacillales</taxon>
        <taxon>Staphylococcaceae</taxon>
        <taxon>Staphylococcus</taxon>
    </lineage>
</organism>
<gene>
    <name evidence="1" type="ORF">BUZ51_02145</name>
</gene>
<dbReference type="RefSeq" id="WP_107639964.1">
    <property type="nucleotide sequence ID" value="NZ_PZHX01000003.1"/>
</dbReference>
<dbReference type="Proteomes" id="UP000241540">
    <property type="component" value="Unassembled WGS sequence"/>
</dbReference>
<accession>A0A974QPA3</accession>
<evidence type="ECO:0000313" key="2">
    <source>
        <dbReference type="Proteomes" id="UP000241540"/>
    </source>
</evidence>
<sequence length="80" mass="9204">MGYSLSHDQIRELVKEELVTKEHEYNFTKHLGGDIEKVKYELIAVEKVFNKIAELVGISFDELLLGHSIEEIQSLTNTNE</sequence>
<name>A0A974QPA3_STAHO</name>
<protein>
    <submittedName>
        <fullName evidence="1">Uncharacterized protein</fullName>
    </submittedName>
</protein>
<dbReference type="AlphaFoldDB" id="A0A974QPA3"/>
<reference evidence="1 2" key="1">
    <citation type="journal article" date="2016" name="Front. Microbiol.">
        <title>Comprehensive Phylogenetic Analysis of Bovine Non-aureus Staphylococci Species Based on Whole-Genome Sequencing.</title>
        <authorList>
            <person name="Naushad S."/>
            <person name="Barkema H.W."/>
            <person name="Luby C."/>
            <person name="Condas L.A."/>
            <person name="Nobrega D.B."/>
            <person name="Carson D.A."/>
            <person name="De Buck J."/>
        </authorList>
    </citation>
    <scope>NUCLEOTIDE SEQUENCE [LARGE SCALE GENOMIC DNA]</scope>
    <source>
        <strain evidence="1 2">SNUC 5336</strain>
    </source>
</reference>
<comment type="caution">
    <text evidence="1">The sequence shown here is derived from an EMBL/GenBank/DDBJ whole genome shotgun (WGS) entry which is preliminary data.</text>
</comment>
<proteinExistence type="predicted"/>